<evidence type="ECO:0000313" key="7">
    <source>
        <dbReference type="Proteomes" id="UP000695000"/>
    </source>
</evidence>
<keyword evidence="3 5" id="KW-0808">Transferase</keyword>
<dbReference type="EC" id="2.1.1.-" evidence="5"/>
<comment type="similarity">
    <text evidence="1 5">Belongs to the methyltransferase superfamily. METTL16/RlmF family.</text>
</comment>
<evidence type="ECO:0000256" key="6">
    <source>
        <dbReference type="SAM" id="MobiDB-lite"/>
    </source>
</evidence>
<gene>
    <name evidence="8 9" type="primary">LOC108562140</name>
</gene>
<dbReference type="PIRSF" id="PIRSF037350">
    <property type="entry name" value="Mtase_ZK1128_prd"/>
    <property type="match status" value="1"/>
</dbReference>
<name>A0ABM1MMP2_NICVS</name>
<dbReference type="CDD" id="cd02440">
    <property type="entry name" value="AdoMet_MTases"/>
    <property type="match status" value="1"/>
</dbReference>
<evidence type="ECO:0000313" key="8">
    <source>
        <dbReference type="RefSeq" id="XP_017775842.1"/>
    </source>
</evidence>
<keyword evidence="4" id="KW-0949">S-adenosyl-L-methionine</keyword>
<proteinExistence type="inferred from homology"/>
<dbReference type="RefSeq" id="XP_017775843.1">
    <property type="nucleotide sequence ID" value="XM_017920354.1"/>
</dbReference>
<dbReference type="RefSeq" id="XP_017775842.1">
    <property type="nucleotide sequence ID" value="XM_017920353.1"/>
</dbReference>
<evidence type="ECO:0000256" key="1">
    <source>
        <dbReference type="ARBA" id="ARBA00005878"/>
    </source>
</evidence>
<evidence type="ECO:0000256" key="4">
    <source>
        <dbReference type="ARBA" id="ARBA00022691"/>
    </source>
</evidence>
<dbReference type="Gene3D" id="3.40.50.150">
    <property type="entry name" value="Vaccinia Virus protein VP39"/>
    <property type="match status" value="1"/>
</dbReference>
<organism evidence="7 8">
    <name type="scientific">Nicrophorus vespilloides</name>
    <name type="common">Boreal carrion beetle</name>
    <dbReference type="NCBI Taxonomy" id="110193"/>
    <lineage>
        <taxon>Eukaryota</taxon>
        <taxon>Metazoa</taxon>
        <taxon>Ecdysozoa</taxon>
        <taxon>Arthropoda</taxon>
        <taxon>Hexapoda</taxon>
        <taxon>Insecta</taxon>
        <taxon>Pterygota</taxon>
        <taxon>Neoptera</taxon>
        <taxon>Endopterygota</taxon>
        <taxon>Coleoptera</taxon>
        <taxon>Polyphaga</taxon>
        <taxon>Staphyliniformia</taxon>
        <taxon>Silphidae</taxon>
        <taxon>Nicrophorinae</taxon>
        <taxon>Nicrophorus</taxon>
    </lineage>
</organism>
<sequence length="495" mass="56790">MSMSKYMHPRNIYKTPPNFKTLAIEYPEFRKHVKQELTGKVSLDFKDVEAVRALSQTLLKKDFDLDVDIPLNKLIPTIPLRLNYILWIEDLLEISKRTENIKGIDIGTGASCVYPLIASKKLGWSMLATEIDSESIAYATSNVERNSLNTKIKVKGIMDESLLKEAVGGDEYDFCMCNPPFFSSQQETIFEFKSRKQTRPRPKNAFCAAKGEVVVKGGEVEFITKLVNESRELQQKVKIYTTMVGHKVSLQPIKKLLREMDVLSFKQTEFCQGNTTRWGLAWTYCDIDLRKIPHATLVALKKQKIKHPYQYTIPIGDKDILVESVSTQIQNMFNELMIDQKLVKKSKNVIAYDIVAHSNRWSNQRRKRREQQRMNRSDDSGHESVDGQAVMEAASPKSPPCIDTATNLISDLQVRSPSKREYEDDNGYYNCKRVKLEDENTMDVCAVFLKASIIIRKDVNGLHIELIWDDGLANKDVLHQVLQYIKNNLKVEQLL</sequence>
<keyword evidence="7" id="KW-1185">Reference proteome</keyword>
<evidence type="ECO:0000313" key="9">
    <source>
        <dbReference type="RefSeq" id="XP_017775843.1"/>
    </source>
</evidence>
<dbReference type="Proteomes" id="UP000695000">
    <property type="component" value="Unplaced"/>
</dbReference>
<dbReference type="InterPro" id="IPR010286">
    <property type="entry name" value="METTL16/RlmF"/>
</dbReference>
<evidence type="ECO:0000256" key="3">
    <source>
        <dbReference type="ARBA" id="ARBA00022679"/>
    </source>
</evidence>
<dbReference type="SUPFAM" id="SSF53335">
    <property type="entry name" value="S-adenosyl-L-methionine-dependent methyltransferases"/>
    <property type="match status" value="1"/>
</dbReference>
<evidence type="ECO:0000256" key="2">
    <source>
        <dbReference type="ARBA" id="ARBA00022603"/>
    </source>
</evidence>
<feature type="region of interest" description="Disordered" evidence="6">
    <location>
        <begin position="362"/>
        <end position="387"/>
    </location>
</feature>
<dbReference type="PANTHER" id="PTHR13393:SF0">
    <property type="entry name" value="RNA N6-ADENOSINE-METHYLTRANSFERASE METTL16"/>
    <property type="match status" value="1"/>
</dbReference>
<dbReference type="GeneID" id="108562140"/>
<dbReference type="PANTHER" id="PTHR13393">
    <property type="entry name" value="SAM-DEPENDENT METHYLTRANSFERASE"/>
    <property type="match status" value="1"/>
</dbReference>
<dbReference type="InterPro" id="IPR029063">
    <property type="entry name" value="SAM-dependent_MTases_sf"/>
</dbReference>
<evidence type="ECO:0000256" key="5">
    <source>
        <dbReference type="PIRNR" id="PIRNR037350"/>
    </source>
</evidence>
<dbReference type="Pfam" id="PF05971">
    <property type="entry name" value="Methyltransf_10"/>
    <property type="match status" value="1"/>
</dbReference>
<protein>
    <recommendedName>
        <fullName evidence="5">U6 small nuclear RNA (adenine-(43)-N(6))-methyltransferase</fullName>
        <ecNumber evidence="5">2.1.1.-</ecNumber>
    </recommendedName>
</protein>
<keyword evidence="2 5" id="KW-0489">Methyltransferase</keyword>
<dbReference type="InterPro" id="IPR017182">
    <property type="entry name" value="METTL16/PsiM"/>
</dbReference>
<feature type="compositionally biased region" description="Basic and acidic residues" evidence="6">
    <location>
        <begin position="371"/>
        <end position="385"/>
    </location>
</feature>
<reference evidence="8 9" key="1">
    <citation type="submission" date="2025-05" db="UniProtKB">
        <authorList>
            <consortium name="RefSeq"/>
        </authorList>
    </citation>
    <scope>IDENTIFICATION</scope>
    <source>
        <tissue evidence="8 9">Whole Larva</tissue>
    </source>
</reference>
<accession>A0ABM1MMP2</accession>